<protein>
    <submittedName>
        <fullName evidence="2">Uncharacterized protein</fullName>
    </submittedName>
</protein>
<sequence>MAENANGVYVKEEEERLKQGKGREKKTLPGVLNRIASAILFPELVNAGSLLRRVKVSVVDNAPLLPEASRNSAKDVLLWTRRGSPFRAIFVISVRIVQSNDRVLFSIPRFNRVFLLFENLHSSCNCFHQRTLETGNNMQIRRLEFKACNIVSSGDNELGKSLRDARLSVLMSFNLAGTIIFVTLTGLLVFLLFLLAATINAIVISLLISLATAGGFLALFFAFVAAIYIAAFIVVIFAISVSRILAMVAILITTGWIGFIYTVWLVTRKSFGFAAHLLGVTGSAISSYTTAGHAHHPIHKDSN</sequence>
<evidence type="ECO:0000313" key="2">
    <source>
        <dbReference type="EMBL" id="KAK7305659.1"/>
    </source>
</evidence>
<reference evidence="2 3" key="1">
    <citation type="submission" date="2024-01" db="EMBL/GenBank/DDBJ databases">
        <title>The genomes of 5 underutilized Papilionoideae crops provide insights into root nodulation and disease resistanc.</title>
        <authorList>
            <person name="Jiang F."/>
        </authorList>
    </citation>
    <scope>NUCLEOTIDE SEQUENCE [LARGE SCALE GENOMIC DNA]</scope>
    <source>
        <strain evidence="2">LVBAO_FW01</strain>
        <tissue evidence="2">Leaves</tissue>
    </source>
</reference>
<gene>
    <name evidence="2" type="ORF">VNO77_43567</name>
</gene>
<keyword evidence="1" id="KW-1133">Transmembrane helix</keyword>
<accession>A0AAN9PPJ5</accession>
<proteinExistence type="predicted"/>
<comment type="caution">
    <text evidence="2">The sequence shown here is derived from an EMBL/GenBank/DDBJ whole genome shotgun (WGS) entry which is preliminary data.</text>
</comment>
<feature type="transmembrane region" description="Helical" evidence="1">
    <location>
        <begin position="190"/>
        <end position="210"/>
    </location>
</feature>
<dbReference type="Proteomes" id="UP001367508">
    <property type="component" value="Unassembled WGS sequence"/>
</dbReference>
<keyword evidence="3" id="KW-1185">Reference proteome</keyword>
<keyword evidence="1" id="KW-0812">Transmembrane</keyword>
<name>A0AAN9PPJ5_CANGL</name>
<feature type="transmembrane region" description="Helical" evidence="1">
    <location>
        <begin position="167"/>
        <end position="184"/>
    </location>
</feature>
<dbReference type="PANTHER" id="PTHR35508:SF1">
    <property type="entry name" value="VOLTAGE-DEPENDENT L-TYPE CALCIUM CHANNEL SUBUNIT"/>
    <property type="match status" value="1"/>
</dbReference>
<organism evidence="2 3">
    <name type="scientific">Canavalia gladiata</name>
    <name type="common">Sword bean</name>
    <name type="synonym">Dolichos gladiatus</name>
    <dbReference type="NCBI Taxonomy" id="3824"/>
    <lineage>
        <taxon>Eukaryota</taxon>
        <taxon>Viridiplantae</taxon>
        <taxon>Streptophyta</taxon>
        <taxon>Embryophyta</taxon>
        <taxon>Tracheophyta</taxon>
        <taxon>Spermatophyta</taxon>
        <taxon>Magnoliopsida</taxon>
        <taxon>eudicotyledons</taxon>
        <taxon>Gunneridae</taxon>
        <taxon>Pentapetalae</taxon>
        <taxon>rosids</taxon>
        <taxon>fabids</taxon>
        <taxon>Fabales</taxon>
        <taxon>Fabaceae</taxon>
        <taxon>Papilionoideae</taxon>
        <taxon>50 kb inversion clade</taxon>
        <taxon>NPAAA clade</taxon>
        <taxon>indigoferoid/millettioid clade</taxon>
        <taxon>Phaseoleae</taxon>
        <taxon>Canavalia</taxon>
    </lineage>
</organism>
<feature type="transmembrane region" description="Helical" evidence="1">
    <location>
        <begin position="217"/>
        <end position="238"/>
    </location>
</feature>
<dbReference type="PANTHER" id="PTHR35508">
    <property type="entry name" value="VOLTAGE-DEPENDENT L-TYPE CALCIUM CHANNEL SUBUNIT"/>
    <property type="match status" value="1"/>
</dbReference>
<evidence type="ECO:0000256" key="1">
    <source>
        <dbReference type="SAM" id="Phobius"/>
    </source>
</evidence>
<feature type="transmembrane region" description="Helical" evidence="1">
    <location>
        <begin position="244"/>
        <end position="266"/>
    </location>
</feature>
<dbReference type="AlphaFoldDB" id="A0AAN9PPJ5"/>
<dbReference type="EMBL" id="JAYMYQ010000011">
    <property type="protein sequence ID" value="KAK7305659.1"/>
    <property type="molecule type" value="Genomic_DNA"/>
</dbReference>
<evidence type="ECO:0000313" key="3">
    <source>
        <dbReference type="Proteomes" id="UP001367508"/>
    </source>
</evidence>
<keyword evidence="1" id="KW-0472">Membrane</keyword>